<organism evidence="8 9">
    <name type="scientific">Candidatus Ordinivivax streblomastigis</name>
    <dbReference type="NCBI Taxonomy" id="2540710"/>
    <lineage>
        <taxon>Bacteria</taxon>
        <taxon>Pseudomonadati</taxon>
        <taxon>Bacteroidota</taxon>
        <taxon>Bacteroidia</taxon>
        <taxon>Bacteroidales</taxon>
        <taxon>Candidatus Ordinivivax</taxon>
    </lineage>
</organism>
<dbReference type="SUPFAM" id="SSF48452">
    <property type="entry name" value="TPR-like"/>
    <property type="match status" value="1"/>
</dbReference>
<comment type="subcellular location">
    <subcellularLocation>
        <location evidence="1">Cell outer membrane</location>
    </subcellularLocation>
</comment>
<dbReference type="PROSITE" id="PS51257">
    <property type="entry name" value="PROKAR_LIPOPROTEIN"/>
    <property type="match status" value="1"/>
</dbReference>
<comment type="similarity">
    <text evidence="2">Belongs to the SusD family.</text>
</comment>
<dbReference type="Pfam" id="PF14322">
    <property type="entry name" value="SusD-like_3"/>
    <property type="match status" value="1"/>
</dbReference>
<accession>A0A5M8P077</accession>
<dbReference type="InterPro" id="IPR033985">
    <property type="entry name" value="SusD-like_N"/>
</dbReference>
<dbReference type="Gene3D" id="1.25.40.390">
    <property type="match status" value="1"/>
</dbReference>
<dbReference type="InterPro" id="IPR012944">
    <property type="entry name" value="SusD_RagB_dom"/>
</dbReference>
<dbReference type="Pfam" id="PF07980">
    <property type="entry name" value="SusD_RagB"/>
    <property type="match status" value="1"/>
</dbReference>
<protein>
    <submittedName>
        <fullName evidence="8">RagB/SusD family nutrient uptake outer membrane protein</fullName>
    </submittedName>
</protein>
<sequence>MKKTALYITAIVLSGLSSCITEGDFLEYDESTVYNADAIRKSFERTTQYVTNIYSYLPTDFYTVGAAMRSSACDEGEYAWVTSDIHSMTNGQWSPRKAIDNNWSHFYKGIRAINLYLEEFNNSTFDYFQYDQDYESKYMTRYRNYEYEVRFLRAFFNFELLKRYGSIPLEKNTLTDEEANKLVPAPFDEVAQFIVDECDSIKDHIQPVYGSTFDNEVSRIKRSAVYALKARVLLYAASPLHNLGNDRNRWIKAAEASADILTAVDTQEPGFVLARLPFYEMVLAATAYDTQQEVILATRTLKSGTLEAYNFPIGVEEGNSGNCPTHNLAEKYGMQTGGTFDEKNPWKNRDPRLGWNIALNGERFAYNQPTEIWEGGLSGLPKVGATKTGYYLKKFLIGATNLKPGQISTFSHAFVLFRYAEVYLNYAEAVNEAYGPDVIPPFYTKTAIEVANVVRGRRGLSIPTYTAGSFSQKAFQEELRDERWREFAFEDHRFWDIRRWKIGAETQKDIKRLRIQLDPDDPRGRTYIYTVIEDKNARYWDDKMYLYPIPQDEKDKNPKLGQNLGWE</sequence>
<proteinExistence type="inferred from homology"/>
<evidence type="ECO:0000313" key="9">
    <source>
        <dbReference type="Proteomes" id="UP000324575"/>
    </source>
</evidence>
<dbReference type="GO" id="GO:0009279">
    <property type="term" value="C:cell outer membrane"/>
    <property type="evidence" value="ECO:0007669"/>
    <property type="project" value="UniProtKB-SubCell"/>
</dbReference>
<evidence type="ECO:0000313" key="8">
    <source>
        <dbReference type="EMBL" id="KAA6301804.1"/>
    </source>
</evidence>
<evidence type="ECO:0000256" key="3">
    <source>
        <dbReference type="ARBA" id="ARBA00022729"/>
    </source>
</evidence>
<name>A0A5M8P077_9BACT</name>
<keyword evidence="5" id="KW-0998">Cell outer membrane</keyword>
<dbReference type="EMBL" id="SNRX01000013">
    <property type="protein sequence ID" value="KAA6301804.1"/>
    <property type="molecule type" value="Genomic_DNA"/>
</dbReference>
<evidence type="ECO:0000256" key="4">
    <source>
        <dbReference type="ARBA" id="ARBA00023136"/>
    </source>
</evidence>
<dbReference type="InterPro" id="IPR011990">
    <property type="entry name" value="TPR-like_helical_dom_sf"/>
</dbReference>
<evidence type="ECO:0000256" key="1">
    <source>
        <dbReference type="ARBA" id="ARBA00004442"/>
    </source>
</evidence>
<evidence type="ECO:0000259" key="6">
    <source>
        <dbReference type="Pfam" id="PF07980"/>
    </source>
</evidence>
<comment type="caution">
    <text evidence="8">The sequence shown here is derived from an EMBL/GenBank/DDBJ whole genome shotgun (WGS) entry which is preliminary data.</text>
</comment>
<dbReference type="Proteomes" id="UP000324575">
    <property type="component" value="Unassembled WGS sequence"/>
</dbReference>
<evidence type="ECO:0000259" key="7">
    <source>
        <dbReference type="Pfam" id="PF14322"/>
    </source>
</evidence>
<evidence type="ECO:0000256" key="2">
    <source>
        <dbReference type="ARBA" id="ARBA00006275"/>
    </source>
</evidence>
<gene>
    <name evidence="8" type="ORF">EZS26_001967</name>
</gene>
<dbReference type="AlphaFoldDB" id="A0A5M8P077"/>
<keyword evidence="4" id="KW-0472">Membrane</keyword>
<evidence type="ECO:0000256" key="5">
    <source>
        <dbReference type="ARBA" id="ARBA00023237"/>
    </source>
</evidence>
<feature type="domain" description="RagB/SusD" evidence="6">
    <location>
        <begin position="316"/>
        <end position="566"/>
    </location>
</feature>
<feature type="domain" description="SusD-like N-terminal" evidence="7">
    <location>
        <begin position="80"/>
        <end position="234"/>
    </location>
</feature>
<keyword evidence="3" id="KW-0732">Signal</keyword>
<reference evidence="8 9" key="1">
    <citation type="submission" date="2019-03" db="EMBL/GenBank/DDBJ databases">
        <title>Single cell metagenomics reveals metabolic interactions within the superorganism composed of flagellate Streblomastix strix and complex community of Bacteroidetes bacteria on its surface.</title>
        <authorList>
            <person name="Treitli S.C."/>
            <person name="Kolisko M."/>
            <person name="Husnik F."/>
            <person name="Keeling P."/>
            <person name="Hampl V."/>
        </authorList>
    </citation>
    <scope>NUCLEOTIDE SEQUENCE [LARGE SCALE GENOMIC DNA]</scope>
    <source>
        <strain evidence="8">St1</strain>
    </source>
</reference>